<name>A0A226D993_FOLCA</name>
<dbReference type="Pfam" id="PF03283">
    <property type="entry name" value="PAE"/>
    <property type="match status" value="1"/>
</dbReference>
<dbReference type="PANTHER" id="PTHR21562:SF122">
    <property type="entry name" value="PALMITOLEOYL-PROTEIN CARBOXYLESTERASE NOTUM"/>
    <property type="match status" value="1"/>
</dbReference>
<dbReference type="OrthoDB" id="2015280at2759"/>
<feature type="chain" id="PRO_5012963083" evidence="3">
    <location>
        <begin position="25"/>
        <end position="828"/>
    </location>
</feature>
<keyword evidence="3" id="KW-0732">Signal</keyword>
<sequence>MKLVFTQFFLGVFLIINAVSSCSSKSAPQKLAVTTTSTTTKPLPRPHSSYDTVNLQPVVATGNSNAEDGVWKPSREEEDEGDRPRSTDSSSSSSTKKHQQQLSASPANGHNEELLLKSVPTEISKRLGGSTGDDDENYSTSALLPSSSFLDANSQHNQHTNQFHKSHKPLTLVHFANKSVQCNDKTTAGYYVRNSHVRNSNTWIIFLEGGWFCFDERSCQNRWLRLKNLMSSSAWPHHKHVGGILSGDPNENPYWWSANHVFVPYCSSDTWSGTTKADENGSKFSFMGALIIEEVIKTLIRNGGIRSDSTVILAGSSAGGTGVLINLDRVEELMHEQFDYVDSGPPRVKGISDSGWFIDKLPSYSEKVDCHDVILCPPHISLKKGMHLWNSRLPERCQNSYPDEPWSCFFGYRIYPTLKASSFIFQWMFDEAQMLVNNVPTPVLKKEEWDYVYKVGDELKKTLINVTNVFIPACMAHTVLTHRDWKRVEVNSVYLPRALKCWESGGIVGESNSIQSSHASYQSGWDDDDEEESSSLSHRRNPRLGNRISLQHSTPTEQSDFLDVNSNDSRRNRRRHNRHRQAQMTKRERRKHRKKMEQERIAAEKASQANNNKRRNVANDFHVANSDTLSTKTRLRQRRRHQDNKPTTNSQQQSDEPLRGRSVNNNNHINSRTNSNTKSSNNSNNNGRVPRKNNNNSNNHHHRSSNSNSLDVTNNFTNNHLRNNNRNNNNKKKNRKRRWYSVCDAGDSSVGGAGGDIRLIENRCSFPQCNKSCPKLLNPLTGEEVDFKDLLKSFGLDMATMAKALGIDLATLNNMDHQVLLQMLTQHA</sequence>
<comment type="similarity">
    <text evidence="1">Belongs to the pectinacetylesterase family. Notum subfamily.</text>
</comment>
<feature type="compositionally biased region" description="Low complexity" evidence="2">
    <location>
        <begin position="705"/>
        <end position="728"/>
    </location>
</feature>
<dbReference type="STRING" id="158441.A0A226D993"/>
<dbReference type="Proteomes" id="UP000198287">
    <property type="component" value="Unassembled WGS sequence"/>
</dbReference>
<gene>
    <name evidence="4" type="ORF">Fcan01_23412</name>
</gene>
<feature type="compositionally biased region" description="Polar residues" evidence="2">
    <location>
        <begin position="645"/>
        <end position="655"/>
    </location>
</feature>
<feature type="compositionally biased region" description="Polar residues" evidence="2">
    <location>
        <begin position="49"/>
        <end position="66"/>
    </location>
</feature>
<comment type="caution">
    <text evidence="4">The sequence shown here is derived from an EMBL/GenBank/DDBJ whole genome shotgun (WGS) entry which is preliminary data.</text>
</comment>
<organism evidence="4 5">
    <name type="scientific">Folsomia candida</name>
    <name type="common">Springtail</name>
    <dbReference type="NCBI Taxonomy" id="158441"/>
    <lineage>
        <taxon>Eukaryota</taxon>
        <taxon>Metazoa</taxon>
        <taxon>Ecdysozoa</taxon>
        <taxon>Arthropoda</taxon>
        <taxon>Hexapoda</taxon>
        <taxon>Collembola</taxon>
        <taxon>Entomobryomorpha</taxon>
        <taxon>Isotomoidea</taxon>
        <taxon>Isotomidae</taxon>
        <taxon>Proisotominae</taxon>
        <taxon>Folsomia</taxon>
    </lineage>
</organism>
<evidence type="ECO:0000256" key="3">
    <source>
        <dbReference type="SAM" id="SignalP"/>
    </source>
</evidence>
<reference evidence="4 5" key="1">
    <citation type="submission" date="2015-12" db="EMBL/GenBank/DDBJ databases">
        <title>The genome of Folsomia candida.</title>
        <authorList>
            <person name="Faddeeva A."/>
            <person name="Derks M.F."/>
            <person name="Anvar Y."/>
            <person name="Smit S."/>
            <person name="Van Straalen N."/>
            <person name="Roelofs D."/>
        </authorList>
    </citation>
    <scope>NUCLEOTIDE SEQUENCE [LARGE SCALE GENOMIC DNA]</scope>
    <source>
        <strain evidence="4 5">VU population</strain>
        <tissue evidence="4">Whole body</tissue>
    </source>
</reference>
<dbReference type="AlphaFoldDB" id="A0A226D993"/>
<evidence type="ECO:0000256" key="2">
    <source>
        <dbReference type="SAM" id="MobiDB-lite"/>
    </source>
</evidence>
<dbReference type="GO" id="GO:0016787">
    <property type="term" value="F:hydrolase activity"/>
    <property type="evidence" value="ECO:0007669"/>
    <property type="project" value="InterPro"/>
</dbReference>
<evidence type="ECO:0000256" key="1">
    <source>
        <dbReference type="ARBA" id="ARBA00010213"/>
    </source>
</evidence>
<feature type="compositionally biased region" description="Basic residues" evidence="2">
    <location>
        <begin position="633"/>
        <end position="642"/>
    </location>
</feature>
<proteinExistence type="inferred from homology"/>
<evidence type="ECO:0000313" key="5">
    <source>
        <dbReference type="Proteomes" id="UP000198287"/>
    </source>
</evidence>
<feature type="compositionally biased region" description="Low complexity" evidence="2">
    <location>
        <begin position="660"/>
        <end position="698"/>
    </location>
</feature>
<keyword evidence="5" id="KW-1185">Reference proteome</keyword>
<dbReference type="PANTHER" id="PTHR21562">
    <property type="entry name" value="NOTUM-RELATED"/>
    <property type="match status" value="1"/>
</dbReference>
<feature type="signal peptide" evidence="3">
    <location>
        <begin position="1"/>
        <end position="24"/>
    </location>
</feature>
<feature type="compositionally biased region" description="Basic residues" evidence="2">
    <location>
        <begin position="571"/>
        <end position="595"/>
    </location>
</feature>
<protein>
    <submittedName>
        <fullName evidence="4">Palmitoleoyl-protein carboxylesterase NOTUM</fullName>
    </submittedName>
</protein>
<feature type="region of interest" description="Disordered" evidence="2">
    <location>
        <begin position="518"/>
        <end position="737"/>
    </location>
</feature>
<dbReference type="PROSITE" id="PS51257">
    <property type="entry name" value="PROKAR_LIPOPROTEIN"/>
    <property type="match status" value="1"/>
</dbReference>
<feature type="region of interest" description="Disordered" evidence="2">
    <location>
        <begin position="34"/>
        <end position="113"/>
    </location>
</feature>
<dbReference type="EMBL" id="LNIX01000028">
    <property type="protein sequence ID" value="OXA41713.1"/>
    <property type="molecule type" value="Genomic_DNA"/>
</dbReference>
<feature type="compositionally biased region" description="Polar residues" evidence="2">
    <location>
        <begin position="548"/>
        <end position="567"/>
    </location>
</feature>
<evidence type="ECO:0000313" key="4">
    <source>
        <dbReference type="EMBL" id="OXA41713.1"/>
    </source>
</evidence>
<accession>A0A226D993</accession>
<dbReference type="InterPro" id="IPR004963">
    <property type="entry name" value="PAE/NOTUM"/>
</dbReference>